<gene>
    <name evidence="3" type="ORF">D7X32_32600</name>
</gene>
<evidence type="ECO:0000259" key="2">
    <source>
        <dbReference type="Pfam" id="PF14332"/>
    </source>
</evidence>
<feature type="domain" description="PatA-like N-terminal" evidence="2">
    <location>
        <begin position="99"/>
        <end position="176"/>
    </location>
</feature>
<proteinExistence type="predicted"/>
<comment type="caution">
    <text evidence="3">The sequence shown here is derived from an EMBL/GenBank/DDBJ whole genome shotgun (WGS) entry which is preliminary data.</text>
</comment>
<feature type="region of interest" description="Disordered" evidence="1">
    <location>
        <begin position="1"/>
        <end position="36"/>
    </location>
</feature>
<dbReference type="AlphaFoldDB" id="A0A3A8K036"/>
<dbReference type="Proteomes" id="UP000268313">
    <property type="component" value="Unassembled WGS sequence"/>
</dbReference>
<reference evidence="4" key="1">
    <citation type="submission" date="2018-09" db="EMBL/GenBank/DDBJ databases">
        <authorList>
            <person name="Livingstone P.G."/>
            <person name="Whitworth D.E."/>
        </authorList>
    </citation>
    <scope>NUCLEOTIDE SEQUENCE [LARGE SCALE GENOMIC DNA]</scope>
    <source>
        <strain evidence="4">CA043D</strain>
    </source>
</reference>
<evidence type="ECO:0000313" key="3">
    <source>
        <dbReference type="EMBL" id="RKG97450.1"/>
    </source>
</evidence>
<feature type="compositionally biased region" description="Polar residues" evidence="1">
    <location>
        <begin position="25"/>
        <end position="36"/>
    </location>
</feature>
<sequence length="478" mass="52292">MDAPTSWASRRRSSSTAWRTRWSGARTTTRGPQTDASMSQRFRIDGAAQLVPEDRSGIPALAGRSGTYALMPTGPDLLVFSRTPPEGGSIPTPRVVLAGDAGGFPLSDLIAFLSQSRWSGVIRVHTPGGERSLTLREGEVRGASSEEPADRLGEVLVRLGYVDRAQVEAVLREQSHSKLGRAMVEKGLLQAHDLFKCVTHQVSEIFHAIVLCREGAFFLIDQPMDEKTGHSLQLSTQSLLMDSIRKIDEMAHFRKRIPHGRMYVARKRPSDGKLEEDEDRVLTMLDGRRTVLELGHAARLSEFDVTKVVFRLLEGGFAGLMDKPVGAPTAAAGVAPEKTATPRARPPVRTAPPVDARPVARVFNFIFREIRDEVSRSGMDREFIAAANAALANQALSSSPVLEGLAFAADGSLPEGRLMEAFDKHRAHLGSEPLASFRQALSDVMFFLLFQAGELLESRADEDLARRVKELLATLEAP</sequence>
<dbReference type="EMBL" id="RAWE01000175">
    <property type="protein sequence ID" value="RKG97450.1"/>
    <property type="molecule type" value="Genomic_DNA"/>
</dbReference>
<organism evidence="3 4">
    <name type="scientific">Corallococcus carmarthensis</name>
    <dbReference type="NCBI Taxonomy" id="2316728"/>
    <lineage>
        <taxon>Bacteria</taxon>
        <taxon>Pseudomonadati</taxon>
        <taxon>Myxococcota</taxon>
        <taxon>Myxococcia</taxon>
        <taxon>Myxococcales</taxon>
        <taxon>Cystobacterineae</taxon>
        <taxon>Myxococcaceae</taxon>
        <taxon>Corallococcus</taxon>
    </lineage>
</organism>
<accession>A0A3A8K036</accession>
<dbReference type="PANTHER" id="PTHR36304:SF4">
    <property type="entry name" value="DUF4388 DOMAIN-CONTAINING PROTEIN"/>
    <property type="match status" value="1"/>
</dbReference>
<dbReference type="OrthoDB" id="5401144at2"/>
<feature type="region of interest" description="Disordered" evidence="1">
    <location>
        <begin position="331"/>
        <end position="352"/>
    </location>
</feature>
<dbReference type="PANTHER" id="PTHR36304">
    <property type="entry name" value="DOMAIN GTPASE-ACTIVATING PROTEIN, PUTATIVE-RELATED-RELATED"/>
    <property type="match status" value="1"/>
</dbReference>
<evidence type="ECO:0000256" key="1">
    <source>
        <dbReference type="SAM" id="MobiDB-lite"/>
    </source>
</evidence>
<keyword evidence="4" id="KW-1185">Reference proteome</keyword>
<evidence type="ECO:0000313" key="4">
    <source>
        <dbReference type="Proteomes" id="UP000268313"/>
    </source>
</evidence>
<dbReference type="InterPro" id="IPR037257">
    <property type="entry name" value="T2SS_E_N_sf"/>
</dbReference>
<dbReference type="SUPFAM" id="SSF160246">
    <property type="entry name" value="EspE N-terminal domain-like"/>
    <property type="match status" value="1"/>
</dbReference>
<feature type="compositionally biased region" description="Low complexity" evidence="1">
    <location>
        <begin position="1"/>
        <end position="23"/>
    </location>
</feature>
<dbReference type="InterPro" id="IPR025497">
    <property type="entry name" value="PatA-like_N"/>
</dbReference>
<protein>
    <submittedName>
        <fullName evidence="3">DUF4388 domain-containing protein</fullName>
    </submittedName>
</protein>
<dbReference type="Pfam" id="PF14332">
    <property type="entry name" value="DUF4388"/>
    <property type="match status" value="1"/>
</dbReference>
<name>A0A3A8K036_9BACT</name>